<keyword evidence="1" id="KW-0812">Transmembrane</keyword>
<comment type="caution">
    <text evidence="2">The sequence shown here is derived from an EMBL/GenBank/DDBJ whole genome shotgun (WGS) entry which is preliminary data.</text>
</comment>
<evidence type="ECO:0000313" key="3">
    <source>
        <dbReference type="Proteomes" id="UP001328107"/>
    </source>
</evidence>
<dbReference type="InterPro" id="IPR036383">
    <property type="entry name" value="TSP1_rpt_sf"/>
</dbReference>
<keyword evidence="3" id="KW-1185">Reference proteome</keyword>
<feature type="transmembrane region" description="Helical" evidence="1">
    <location>
        <begin position="31"/>
        <end position="53"/>
    </location>
</feature>
<feature type="non-terminal residue" evidence="2">
    <location>
        <position position="155"/>
    </location>
</feature>
<dbReference type="Proteomes" id="UP001328107">
    <property type="component" value="Unassembled WGS sequence"/>
</dbReference>
<evidence type="ECO:0000256" key="1">
    <source>
        <dbReference type="SAM" id="Phobius"/>
    </source>
</evidence>
<organism evidence="2 3">
    <name type="scientific">Pristionchus mayeri</name>
    <dbReference type="NCBI Taxonomy" id="1317129"/>
    <lineage>
        <taxon>Eukaryota</taxon>
        <taxon>Metazoa</taxon>
        <taxon>Ecdysozoa</taxon>
        <taxon>Nematoda</taxon>
        <taxon>Chromadorea</taxon>
        <taxon>Rhabditida</taxon>
        <taxon>Rhabditina</taxon>
        <taxon>Diplogasteromorpha</taxon>
        <taxon>Diplogasteroidea</taxon>
        <taxon>Neodiplogasteridae</taxon>
        <taxon>Pristionchus</taxon>
    </lineage>
</organism>
<evidence type="ECO:0000313" key="2">
    <source>
        <dbReference type="EMBL" id="GMR38503.1"/>
    </source>
</evidence>
<keyword evidence="1" id="KW-1133">Transmembrane helix</keyword>
<proteinExistence type="predicted"/>
<reference evidence="3" key="1">
    <citation type="submission" date="2022-10" db="EMBL/GenBank/DDBJ databases">
        <title>Genome assembly of Pristionchus species.</title>
        <authorList>
            <person name="Yoshida K."/>
            <person name="Sommer R.J."/>
        </authorList>
    </citation>
    <scope>NUCLEOTIDE SEQUENCE [LARGE SCALE GENOMIC DNA]</scope>
    <source>
        <strain evidence="3">RS5460</strain>
    </source>
</reference>
<gene>
    <name evidence="2" type="ORF">PMAYCL1PPCAC_08698</name>
</gene>
<name>A0AAN4ZHG6_9BILA</name>
<dbReference type="AlphaFoldDB" id="A0AAN4ZHG6"/>
<sequence length="155" mass="17889">AARNRSAELEIMKRTTFPDKLSLEPVNGQKVIGFVLIVGILTVVCYAAILLPYNQFMQNSISRRASYMLVYKALHTSKMTEFDQKIYEKIWTPNCSAMYVTTWTPWRLALRPHPDACEKTTCHKVVKLRTRVIVAREPPERGEKCPATLEWMELV</sequence>
<keyword evidence="1" id="KW-0472">Membrane</keyword>
<dbReference type="Gene3D" id="2.20.100.10">
    <property type="entry name" value="Thrombospondin type-1 (TSP1) repeat"/>
    <property type="match status" value="1"/>
</dbReference>
<feature type="non-terminal residue" evidence="2">
    <location>
        <position position="1"/>
    </location>
</feature>
<accession>A0AAN4ZHG6</accession>
<dbReference type="EMBL" id="BTRK01000002">
    <property type="protein sequence ID" value="GMR38503.1"/>
    <property type="molecule type" value="Genomic_DNA"/>
</dbReference>
<protein>
    <submittedName>
        <fullName evidence="2">Uncharacterized protein</fullName>
    </submittedName>
</protein>